<evidence type="ECO:0000313" key="2">
    <source>
        <dbReference type="Proteomes" id="UP000325292"/>
    </source>
</evidence>
<accession>A0ABM6RUH6</accession>
<proteinExistence type="predicted"/>
<dbReference type="Proteomes" id="UP000325292">
    <property type="component" value="Chromosome"/>
</dbReference>
<keyword evidence="2" id="KW-1185">Reference proteome</keyword>
<gene>
    <name evidence="1" type="ORF">BXT84_15125</name>
</gene>
<reference evidence="1 2" key="1">
    <citation type="journal article" date="2019" name="Sci. Rep.">
        <title>Sulfobacillus thermotolerans: new insights into resistance and metabolic capacities of acidophilic chemolithotrophs.</title>
        <authorList>
            <person name="Panyushkina A.E."/>
            <person name="Babenko V.V."/>
            <person name="Nikitina A.S."/>
            <person name="Selezneva O.V."/>
            <person name="Tsaplina I.A."/>
            <person name="Letarova M.A."/>
            <person name="Kostryukova E.S."/>
            <person name="Letarov A.V."/>
        </authorList>
    </citation>
    <scope>NUCLEOTIDE SEQUENCE [LARGE SCALE GENOMIC DNA]</scope>
    <source>
        <strain evidence="1 2">Kr1</strain>
    </source>
</reference>
<protein>
    <submittedName>
        <fullName evidence="1">Uncharacterized protein</fullName>
    </submittedName>
</protein>
<evidence type="ECO:0000313" key="1">
    <source>
        <dbReference type="EMBL" id="AUW95120.1"/>
    </source>
</evidence>
<name>A0ABM6RUH6_9FIRM</name>
<dbReference type="EMBL" id="CP019454">
    <property type="protein sequence ID" value="AUW95120.1"/>
    <property type="molecule type" value="Genomic_DNA"/>
</dbReference>
<sequence>MSTATKGVLWVIGALVVIVGSFYATSAVHVARLSRRYGQAYLNPELGGAAQYKINVWVPSGNGTAQYVVLYDANKFKTVSVPETGAAHWATLGVFPSQDNATMSVRRVGESGQRNDGVVNGHIQHQQVEFIPVAS</sequence>
<organism evidence="1 2">
    <name type="scientific">Sulfobacillus thermotolerans</name>
    <dbReference type="NCBI Taxonomy" id="338644"/>
    <lineage>
        <taxon>Bacteria</taxon>
        <taxon>Bacillati</taxon>
        <taxon>Bacillota</taxon>
        <taxon>Clostridia</taxon>
        <taxon>Eubacteriales</taxon>
        <taxon>Clostridiales Family XVII. Incertae Sedis</taxon>
        <taxon>Sulfobacillus</taxon>
    </lineage>
</organism>